<organism evidence="10">
    <name type="scientific">Exaiptasia diaphana</name>
    <name type="common">Tropical sea anemone</name>
    <name type="synonym">Aiptasia pulchella</name>
    <dbReference type="NCBI Taxonomy" id="2652724"/>
    <lineage>
        <taxon>Eukaryota</taxon>
        <taxon>Metazoa</taxon>
        <taxon>Cnidaria</taxon>
        <taxon>Anthozoa</taxon>
        <taxon>Hexacorallia</taxon>
        <taxon>Actiniaria</taxon>
        <taxon>Aiptasiidae</taxon>
        <taxon>Exaiptasia</taxon>
    </lineage>
</organism>
<dbReference type="PANTHER" id="PTHR24240">
    <property type="entry name" value="OPSIN"/>
    <property type="match status" value="1"/>
</dbReference>
<feature type="transmembrane region" description="Helical" evidence="8">
    <location>
        <begin position="133"/>
        <end position="151"/>
    </location>
</feature>
<dbReference type="EMBL" id="MH586784">
    <property type="protein sequence ID" value="AXN75734.1"/>
    <property type="molecule type" value="mRNA"/>
</dbReference>
<accession>A0A346FTZ1</accession>
<evidence type="ECO:0000256" key="7">
    <source>
        <dbReference type="ARBA" id="ARBA00023224"/>
    </source>
</evidence>
<dbReference type="AlphaFoldDB" id="A0A346FTZ1"/>
<dbReference type="InterPro" id="IPR000276">
    <property type="entry name" value="GPCR_Rhodpsn"/>
</dbReference>
<feature type="domain" description="G-protein coupled receptors family 1 profile" evidence="9">
    <location>
        <begin position="14"/>
        <end position="285"/>
    </location>
</feature>
<evidence type="ECO:0000313" key="10">
    <source>
        <dbReference type="EMBL" id="AXN75734.1"/>
    </source>
</evidence>
<evidence type="ECO:0000256" key="1">
    <source>
        <dbReference type="ARBA" id="ARBA00004141"/>
    </source>
</evidence>
<keyword evidence="6" id="KW-0675">Receptor</keyword>
<keyword evidence="4" id="KW-0297">G-protein coupled receptor</keyword>
<evidence type="ECO:0000256" key="6">
    <source>
        <dbReference type="ARBA" id="ARBA00023170"/>
    </source>
</evidence>
<feature type="transmembrane region" description="Helical" evidence="8">
    <location>
        <begin position="266"/>
        <end position="288"/>
    </location>
</feature>
<dbReference type="OrthoDB" id="5984290at2759"/>
<sequence length="318" mass="35699">MSSRFSNGVYYMYGSVIVVMFLLGFSSQCIALRIFTTKDFKQKPLNKLFLNLAVANLVLIIMEFPLSLLSMMTSSLVFGQIGCTIRGFIAGVSSLTMITTLYCFTARIMVLVQLDDTRENPSKASLGKLKDTTLVILSWLFSVVCMSPPLFGWSEITVEPGGLNCAPNWAAEDPSDQAYLMLLILFGYVIPVGLLGNHFVRLWNDVYYIGHQPRPLHDIQVKIRFRVMVKVVIISTAIFSFLWLPYSVFGLVSILGKADWLNNNPAAFIPPLVGKVSSLYCPVMYTVLSRRFRIAFLKRIGVKTATRQTKIYPAKKVE</sequence>
<dbReference type="InterPro" id="IPR050125">
    <property type="entry name" value="GPCR_opsins"/>
</dbReference>
<evidence type="ECO:0000259" key="9">
    <source>
        <dbReference type="PROSITE" id="PS50262"/>
    </source>
</evidence>
<protein>
    <submittedName>
        <fullName evidence="10">Opsin</fullName>
    </submittedName>
</protein>
<comment type="subcellular location">
    <subcellularLocation>
        <location evidence="1">Membrane</location>
        <topology evidence="1">Multi-pass membrane protein</topology>
    </subcellularLocation>
</comment>
<proteinExistence type="evidence at transcript level"/>
<keyword evidence="2 8" id="KW-0812">Transmembrane</keyword>
<name>A0A346FTZ1_EXADI</name>
<feature type="transmembrane region" description="Helical" evidence="8">
    <location>
        <begin position="12"/>
        <end position="36"/>
    </location>
</feature>
<dbReference type="Gene3D" id="1.20.1070.10">
    <property type="entry name" value="Rhodopsin 7-helix transmembrane proteins"/>
    <property type="match status" value="1"/>
</dbReference>
<dbReference type="GO" id="GO:0004930">
    <property type="term" value="F:G protein-coupled receptor activity"/>
    <property type="evidence" value="ECO:0007669"/>
    <property type="project" value="UniProtKB-KW"/>
</dbReference>
<evidence type="ECO:0000256" key="5">
    <source>
        <dbReference type="ARBA" id="ARBA00023136"/>
    </source>
</evidence>
<keyword evidence="7" id="KW-0807">Transducer</keyword>
<keyword evidence="3 8" id="KW-1133">Transmembrane helix</keyword>
<feature type="transmembrane region" description="Helical" evidence="8">
    <location>
        <begin position="227"/>
        <end position="246"/>
    </location>
</feature>
<dbReference type="GO" id="GO:0016020">
    <property type="term" value="C:membrane"/>
    <property type="evidence" value="ECO:0007669"/>
    <property type="project" value="UniProtKB-SubCell"/>
</dbReference>
<evidence type="ECO:0000256" key="8">
    <source>
        <dbReference type="SAM" id="Phobius"/>
    </source>
</evidence>
<feature type="transmembrane region" description="Helical" evidence="8">
    <location>
        <begin position="178"/>
        <end position="200"/>
    </location>
</feature>
<evidence type="ECO:0000256" key="4">
    <source>
        <dbReference type="ARBA" id="ARBA00023040"/>
    </source>
</evidence>
<feature type="transmembrane region" description="Helical" evidence="8">
    <location>
        <begin position="88"/>
        <end position="112"/>
    </location>
</feature>
<reference evidence="10" key="2">
    <citation type="submission" date="2018-07" db="EMBL/GenBank/DDBJ databases">
        <authorList>
            <person name="Quirk P.G."/>
            <person name="Krulwich T.A."/>
        </authorList>
    </citation>
    <scope>NUCLEOTIDE SEQUENCE</scope>
    <source>
        <strain evidence="10">1398</strain>
    </source>
</reference>
<dbReference type="PRINTS" id="PR00237">
    <property type="entry name" value="GPCRRHODOPSN"/>
</dbReference>
<dbReference type="Pfam" id="PF00001">
    <property type="entry name" value="7tm_1"/>
    <property type="match status" value="1"/>
</dbReference>
<evidence type="ECO:0000256" key="3">
    <source>
        <dbReference type="ARBA" id="ARBA00022989"/>
    </source>
</evidence>
<feature type="transmembrane region" description="Helical" evidence="8">
    <location>
        <begin position="48"/>
        <end position="68"/>
    </location>
</feature>
<dbReference type="PROSITE" id="PS50262">
    <property type="entry name" value="G_PROTEIN_RECEP_F1_2"/>
    <property type="match status" value="1"/>
</dbReference>
<dbReference type="SUPFAM" id="SSF81321">
    <property type="entry name" value="Family A G protein-coupled receptor-like"/>
    <property type="match status" value="1"/>
</dbReference>
<keyword evidence="5 8" id="KW-0472">Membrane</keyword>
<dbReference type="InterPro" id="IPR017452">
    <property type="entry name" value="GPCR_Rhodpsn_7TM"/>
</dbReference>
<evidence type="ECO:0000256" key="2">
    <source>
        <dbReference type="ARBA" id="ARBA00022692"/>
    </source>
</evidence>
<reference evidence="10" key="1">
    <citation type="journal article" date="2018" name="Curr. Biol.">
        <title>Prolific Origination of Eyes in Cnidaria with Co-option of Non-visual Opsins.</title>
        <authorList>
            <person name="Picciani N."/>
            <person name="Kerlin J.R."/>
            <person name="Sierra N."/>
            <person name="Swafford A.J."/>
            <person name="Ramirez M.D."/>
            <person name="Roberts N.G."/>
            <person name="Cannon J.T."/>
            <person name="Daly M."/>
            <person name="Oakley T.H."/>
        </authorList>
    </citation>
    <scope>NUCLEOTIDE SEQUENCE</scope>
    <source>
        <strain evidence="10">1398</strain>
    </source>
</reference>